<accession>A0A3E0K1B2</accession>
<evidence type="ECO:0000313" key="2">
    <source>
        <dbReference type="Proteomes" id="UP000257014"/>
    </source>
</evidence>
<name>A0A3E0K1B2_9BACI</name>
<dbReference type="EMBL" id="QEWE01000024">
    <property type="protein sequence ID" value="REJ26657.1"/>
    <property type="molecule type" value="Genomic_DNA"/>
</dbReference>
<proteinExistence type="predicted"/>
<comment type="caution">
    <text evidence="1">The sequence shown here is derived from an EMBL/GenBank/DDBJ whole genome shotgun (WGS) entry which is preliminary data.</text>
</comment>
<dbReference type="AlphaFoldDB" id="A0A3E0K1B2"/>
<sequence length="70" mass="7983">MESAFSFLPVERSDLREKLTSAVDLCRLVYSAIMRQRRFKIIATRSGKVAGRCGAVYSLKKEGLFLRDLK</sequence>
<reference evidence="1 2" key="1">
    <citation type="submission" date="2018-03" db="EMBL/GenBank/DDBJ databases">
        <authorList>
            <person name="Keele B.F."/>
        </authorList>
    </citation>
    <scope>NUCLEOTIDE SEQUENCE [LARGE SCALE GENOMIC DNA]</scope>
    <source>
        <strain evidence="1">ZCTH4_d</strain>
    </source>
</reference>
<protein>
    <submittedName>
        <fullName evidence="1">Uncharacterized protein</fullName>
    </submittedName>
</protein>
<organism evidence="1 2">
    <name type="scientific">Caldibacillus debilis</name>
    <dbReference type="NCBI Taxonomy" id="301148"/>
    <lineage>
        <taxon>Bacteria</taxon>
        <taxon>Bacillati</taxon>
        <taxon>Bacillota</taxon>
        <taxon>Bacilli</taxon>
        <taxon>Bacillales</taxon>
        <taxon>Bacillaceae</taxon>
        <taxon>Caldibacillus</taxon>
    </lineage>
</organism>
<dbReference type="Proteomes" id="UP000257014">
    <property type="component" value="Unassembled WGS sequence"/>
</dbReference>
<gene>
    <name evidence="1" type="ORF">C6P37_13175</name>
</gene>
<evidence type="ECO:0000313" key="1">
    <source>
        <dbReference type="EMBL" id="REJ26657.1"/>
    </source>
</evidence>